<evidence type="ECO:0000313" key="2">
    <source>
        <dbReference type="EMBL" id="WZJ21099.1"/>
    </source>
</evidence>
<accession>A0ABZ2XH06</accession>
<gene>
    <name evidence="2" type="ORF">AADV58_14260</name>
</gene>
<reference evidence="2 3" key="1">
    <citation type="submission" date="2024-04" db="EMBL/GenBank/DDBJ databases">
        <title>Dissimilatory iodate-reducing microorganisms contribute to the enrichment of iodine in groundwater.</title>
        <authorList>
            <person name="Jiang Z."/>
        </authorList>
    </citation>
    <scope>NUCLEOTIDE SEQUENCE [LARGE SCALE GENOMIC DNA]</scope>
    <source>
        <strain evidence="2 3">NCP973</strain>
    </source>
</reference>
<keyword evidence="1" id="KW-0472">Membrane</keyword>
<keyword evidence="1" id="KW-0812">Transmembrane</keyword>
<evidence type="ECO:0000313" key="3">
    <source>
        <dbReference type="Proteomes" id="UP001479520"/>
    </source>
</evidence>
<evidence type="ECO:0000256" key="1">
    <source>
        <dbReference type="SAM" id="Phobius"/>
    </source>
</evidence>
<protein>
    <submittedName>
        <fullName evidence="2">Uncharacterized protein</fullName>
    </submittedName>
</protein>
<dbReference type="RefSeq" id="WP_341743489.1">
    <property type="nucleotide sequence ID" value="NZ_CP151406.1"/>
</dbReference>
<name>A0ABZ2XH06_9RHOO</name>
<feature type="transmembrane region" description="Helical" evidence="1">
    <location>
        <begin position="32"/>
        <end position="49"/>
    </location>
</feature>
<keyword evidence="3" id="KW-1185">Reference proteome</keyword>
<dbReference type="EMBL" id="CP151406">
    <property type="protein sequence ID" value="WZJ21099.1"/>
    <property type="molecule type" value="Genomic_DNA"/>
</dbReference>
<dbReference type="Proteomes" id="UP001479520">
    <property type="component" value="Chromosome"/>
</dbReference>
<proteinExistence type="predicted"/>
<sequence>MALPDDLPISESLAVFFGVAGFQWLVSGQAGLIDAIVPALLFGASVFAIRRWRERKRREDES</sequence>
<organism evidence="2 3">
    <name type="scientific">Azonexus hydrophilus</name>
    <dbReference type="NCBI Taxonomy" id="418702"/>
    <lineage>
        <taxon>Bacteria</taxon>
        <taxon>Pseudomonadati</taxon>
        <taxon>Pseudomonadota</taxon>
        <taxon>Betaproteobacteria</taxon>
        <taxon>Rhodocyclales</taxon>
        <taxon>Azonexaceae</taxon>
        <taxon>Azonexus</taxon>
    </lineage>
</organism>
<keyword evidence="1" id="KW-1133">Transmembrane helix</keyword>
<feature type="transmembrane region" description="Helical" evidence="1">
    <location>
        <begin position="7"/>
        <end position="26"/>
    </location>
</feature>